<name>A0A4Q8B4F1_9ACTN</name>
<evidence type="ECO:0000256" key="4">
    <source>
        <dbReference type="ARBA" id="ARBA00022980"/>
    </source>
</evidence>
<dbReference type="FunFam" id="3.30.420.100:FF:000001">
    <property type="entry name" value="50S ribosomal protein L18"/>
    <property type="match status" value="1"/>
</dbReference>
<dbReference type="Pfam" id="PF00861">
    <property type="entry name" value="Ribosomal_L18p"/>
    <property type="match status" value="1"/>
</dbReference>
<evidence type="ECO:0000256" key="2">
    <source>
        <dbReference type="ARBA" id="ARBA00022730"/>
    </source>
</evidence>
<proteinExistence type="inferred from homology"/>
<comment type="function">
    <text evidence="7">This is one of the proteins that bind and probably mediate the attachment of the 5S RNA into the large ribosomal subunit, where it forms part of the central protuberance.</text>
</comment>
<evidence type="ECO:0000313" key="9">
    <source>
        <dbReference type="Proteomes" id="UP000294114"/>
    </source>
</evidence>
<sequence>MSATLLKRRRGVAAKRAVGRARRHFRVRKNVSGTTERPRLVVTRSLRHIVAQIVDDTKGHTLASASTLDASLRGAEGDKSALAGKVGALLAERAKAAGISKVVFDRGGNRYAGRVAALADAAREAGLEF</sequence>
<dbReference type="PANTHER" id="PTHR12899">
    <property type="entry name" value="39S RIBOSOMAL PROTEIN L18, MITOCHONDRIAL"/>
    <property type="match status" value="1"/>
</dbReference>
<evidence type="ECO:0000256" key="1">
    <source>
        <dbReference type="ARBA" id="ARBA00007116"/>
    </source>
</evidence>
<dbReference type="OrthoDB" id="9810939at2"/>
<protein>
    <recommendedName>
        <fullName evidence="6 7">Large ribosomal subunit protein uL18</fullName>
    </recommendedName>
</protein>
<dbReference type="CDD" id="cd00432">
    <property type="entry name" value="Ribosomal_L18_L5e"/>
    <property type="match status" value="1"/>
</dbReference>
<dbReference type="RefSeq" id="WP_130328941.1">
    <property type="nucleotide sequence ID" value="NZ_SHLD01000001.1"/>
</dbReference>
<evidence type="ECO:0000256" key="5">
    <source>
        <dbReference type="ARBA" id="ARBA00023274"/>
    </source>
</evidence>
<dbReference type="Proteomes" id="UP000294114">
    <property type="component" value="Unassembled WGS sequence"/>
</dbReference>
<evidence type="ECO:0000256" key="7">
    <source>
        <dbReference type="HAMAP-Rule" id="MF_01337"/>
    </source>
</evidence>
<evidence type="ECO:0000256" key="6">
    <source>
        <dbReference type="ARBA" id="ARBA00035197"/>
    </source>
</evidence>
<accession>A0A4Q8B4F1</accession>
<dbReference type="EMBL" id="SHLD01000001">
    <property type="protein sequence ID" value="RZU71683.1"/>
    <property type="molecule type" value="Genomic_DNA"/>
</dbReference>
<organism evidence="8 9">
    <name type="scientific">Micromonospora kangleipakensis</name>
    <dbReference type="NCBI Taxonomy" id="1077942"/>
    <lineage>
        <taxon>Bacteria</taxon>
        <taxon>Bacillati</taxon>
        <taxon>Actinomycetota</taxon>
        <taxon>Actinomycetes</taxon>
        <taxon>Micromonosporales</taxon>
        <taxon>Micromonosporaceae</taxon>
        <taxon>Micromonospora</taxon>
    </lineage>
</organism>
<dbReference type="InterPro" id="IPR004389">
    <property type="entry name" value="Ribosomal_uL18_bac-type"/>
</dbReference>
<dbReference type="GO" id="GO:0022625">
    <property type="term" value="C:cytosolic large ribosomal subunit"/>
    <property type="evidence" value="ECO:0007669"/>
    <property type="project" value="TreeGrafter"/>
</dbReference>
<keyword evidence="5 7" id="KW-0687">Ribonucleoprotein</keyword>
<dbReference type="GO" id="GO:0008097">
    <property type="term" value="F:5S rRNA binding"/>
    <property type="evidence" value="ECO:0007669"/>
    <property type="project" value="TreeGrafter"/>
</dbReference>
<dbReference type="GO" id="GO:0003735">
    <property type="term" value="F:structural constituent of ribosome"/>
    <property type="evidence" value="ECO:0007669"/>
    <property type="project" value="InterPro"/>
</dbReference>
<dbReference type="PANTHER" id="PTHR12899:SF3">
    <property type="entry name" value="LARGE RIBOSOMAL SUBUNIT PROTEIN UL18M"/>
    <property type="match status" value="1"/>
</dbReference>
<dbReference type="Gene3D" id="3.30.420.100">
    <property type="match status" value="1"/>
</dbReference>
<dbReference type="HAMAP" id="MF_01337_B">
    <property type="entry name" value="Ribosomal_uL18_B"/>
    <property type="match status" value="1"/>
</dbReference>
<comment type="similarity">
    <text evidence="1 7">Belongs to the universal ribosomal protein uL18 family.</text>
</comment>
<comment type="caution">
    <text evidence="8">The sequence shown here is derived from an EMBL/GenBank/DDBJ whole genome shotgun (WGS) entry which is preliminary data.</text>
</comment>
<keyword evidence="9" id="KW-1185">Reference proteome</keyword>
<dbReference type="SUPFAM" id="SSF53137">
    <property type="entry name" value="Translational machinery components"/>
    <property type="match status" value="1"/>
</dbReference>
<dbReference type="InterPro" id="IPR057268">
    <property type="entry name" value="Ribosomal_L18"/>
</dbReference>
<dbReference type="InterPro" id="IPR005484">
    <property type="entry name" value="Ribosomal_uL18_bac/plant/anim"/>
</dbReference>
<gene>
    <name evidence="7" type="primary">rplR</name>
    <name evidence="8" type="ORF">EV384_0009</name>
</gene>
<evidence type="ECO:0000313" key="8">
    <source>
        <dbReference type="EMBL" id="RZU71683.1"/>
    </source>
</evidence>
<keyword evidence="3 7" id="KW-0694">RNA-binding</keyword>
<dbReference type="NCBIfam" id="TIGR00060">
    <property type="entry name" value="L18_bact"/>
    <property type="match status" value="1"/>
</dbReference>
<reference evidence="8 9" key="1">
    <citation type="submission" date="2019-02" db="EMBL/GenBank/DDBJ databases">
        <title>Sequencing the genomes of 1000 actinobacteria strains.</title>
        <authorList>
            <person name="Klenk H.-P."/>
        </authorList>
    </citation>
    <scope>NUCLEOTIDE SEQUENCE [LARGE SCALE GENOMIC DNA]</scope>
    <source>
        <strain evidence="8 9">DSM 45612</strain>
    </source>
</reference>
<comment type="subunit">
    <text evidence="7">Part of the 50S ribosomal subunit; part of the 5S rRNA/L5/L18/L25 subcomplex. Contacts the 5S and 23S rRNAs.</text>
</comment>
<keyword evidence="4 7" id="KW-0689">Ribosomal protein</keyword>
<dbReference type="AlphaFoldDB" id="A0A4Q8B4F1"/>
<keyword evidence="2 7" id="KW-0699">rRNA-binding</keyword>
<dbReference type="GO" id="GO:0006412">
    <property type="term" value="P:translation"/>
    <property type="evidence" value="ECO:0007669"/>
    <property type="project" value="UniProtKB-UniRule"/>
</dbReference>
<evidence type="ECO:0000256" key="3">
    <source>
        <dbReference type="ARBA" id="ARBA00022884"/>
    </source>
</evidence>